<dbReference type="RefSeq" id="WP_311591952.1">
    <property type="nucleotide sequence ID" value="NZ_JAVRHV010000001.1"/>
</dbReference>
<dbReference type="EMBL" id="JAVRHV010000001">
    <property type="protein sequence ID" value="MDT0552123.1"/>
    <property type="molecule type" value="Genomic_DNA"/>
</dbReference>
<keyword evidence="2" id="KW-1185">Reference proteome</keyword>
<comment type="caution">
    <text evidence="1">The sequence shown here is derived from an EMBL/GenBank/DDBJ whole genome shotgun (WGS) entry which is preliminary data.</text>
</comment>
<name>A0ABU2Y1N5_9FLAO</name>
<evidence type="ECO:0000313" key="2">
    <source>
        <dbReference type="Proteomes" id="UP001252186"/>
    </source>
</evidence>
<dbReference type="Proteomes" id="UP001252186">
    <property type="component" value="Unassembled WGS sequence"/>
</dbReference>
<gene>
    <name evidence="1" type="ORF">RM519_02585</name>
</gene>
<sequence length="87" mass="10312">MQYSKYFGLITKENGTLNLSKNQFQRLMNIVFIEGVINGMNKAKETYKGTEKYYRYDTLIFKHSMKLSDFTGNLPPERLLKEMFKLN</sequence>
<accession>A0ABU2Y1N5</accession>
<evidence type="ECO:0000313" key="1">
    <source>
        <dbReference type="EMBL" id="MDT0552123.1"/>
    </source>
</evidence>
<organism evidence="1 2">
    <name type="scientific">Urechidicola vernalis</name>
    <dbReference type="NCBI Taxonomy" id="3075600"/>
    <lineage>
        <taxon>Bacteria</taxon>
        <taxon>Pseudomonadati</taxon>
        <taxon>Bacteroidota</taxon>
        <taxon>Flavobacteriia</taxon>
        <taxon>Flavobacteriales</taxon>
        <taxon>Flavobacteriaceae</taxon>
        <taxon>Urechidicola</taxon>
    </lineage>
</organism>
<proteinExistence type="predicted"/>
<reference evidence="1 2" key="1">
    <citation type="submission" date="2023-09" db="EMBL/GenBank/DDBJ databases">
        <authorList>
            <person name="Rey-Velasco X."/>
        </authorList>
    </citation>
    <scope>NUCLEOTIDE SEQUENCE [LARGE SCALE GENOMIC DNA]</scope>
    <source>
        <strain evidence="1 2">P050</strain>
    </source>
</reference>
<protein>
    <submittedName>
        <fullName evidence="1">Uncharacterized protein</fullName>
    </submittedName>
</protein>